<dbReference type="PROSITE" id="PS50012">
    <property type="entry name" value="RCC1_3"/>
    <property type="match status" value="1"/>
</dbReference>
<comment type="caution">
    <text evidence="3">The sequence shown here is derived from an EMBL/GenBank/DDBJ whole genome shotgun (WGS) entry which is preliminary data.</text>
</comment>
<feature type="compositionally biased region" description="Basic and acidic residues" evidence="2">
    <location>
        <begin position="21"/>
        <end position="30"/>
    </location>
</feature>
<dbReference type="InterPro" id="IPR000408">
    <property type="entry name" value="Reg_chr_condens"/>
</dbReference>
<dbReference type="AlphaFoldDB" id="A0AA88GL43"/>
<dbReference type="Proteomes" id="UP000816034">
    <property type="component" value="Unassembled WGS sequence"/>
</dbReference>
<feature type="compositionally biased region" description="Low complexity" evidence="2">
    <location>
        <begin position="85"/>
        <end position="94"/>
    </location>
</feature>
<organism evidence="3 4">
    <name type="scientific">Naegleria lovaniensis</name>
    <name type="common">Amoeba</name>
    <dbReference type="NCBI Taxonomy" id="51637"/>
    <lineage>
        <taxon>Eukaryota</taxon>
        <taxon>Discoba</taxon>
        <taxon>Heterolobosea</taxon>
        <taxon>Tetramitia</taxon>
        <taxon>Eutetramitia</taxon>
        <taxon>Vahlkampfiidae</taxon>
        <taxon>Naegleria</taxon>
    </lineage>
</organism>
<sequence>MFKEKMSLHSLHQQFHSSPESAREEREDSTHSMNNGKTITTVNSSFSPLTPTTKYRREFPSSKLVWGSPHGRENDDGGSKERKSSSTISSSPISERIRNLKLHSALLRSPNMSGEKNTTSPREDTGTLSSVSTQSRSKLDNLDDHFTPSLFCKLISYEELHSTQGSDQIVCSSVETIEFPELSIRHKVLKDENKTLFDYPPEVSLLQCASGLDHYIFVFSNGSVYVLGSNQNGEIGLGYEVEGIEGIYAHKNRFFDIEKKRGCLRVTCGASHSIFECEDGNIYGCGSNEMSQLSCHVKTSEDWISPKTCIYEPTKLLINGPVKVLGAHATMSYFFPIRVCGPNMHGNIGPRQRASLVDLQALMDNLIFKPLNNNSENRGLVIKSFPSYIGATETTTWFTFEREYERSTVMDIFAIEKGVMRCILTLQDPSFLRGMACTKQYPLLHVYDKKTNSEGLIVPLDLAKKLKKGPWRSIATNFDETVKLTFVSFSSLAQPIVKITKVETCPFNNVIILHEEGGNTIWVSKESTFKSISAQQFLTEECFSLGMNVTCSQSRMLIYLK</sequence>
<keyword evidence="4" id="KW-1185">Reference proteome</keyword>
<protein>
    <submittedName>
        <fullName evidence="3">Uncharacterized protein</fullName>
    </submittedName>
</protein>
<evidence type="ECO:0000313" key="4">
    <source>
        <dbReference type="Proteomes" id="UP000816034"/>
    </source>
</evidence>
<name>A0AA88GL43_NAELO</name>
<dbReference type="SUPFAM" id="SSF50985">
    <property type="entry name" value="RCC1/BLIP-II"/>
    <property type="match status" value="1"/>
</dbReference>
<feature type="compositionally biased region" description="Polar residues" evidence="2">
    <location>
        <begin position="110"/>
        <end position="136"/>
    </location>
</feature>
<feature type="region of interest" description="Disordered" evidence="2">
    <location>
        <begin position="1"/>
        <end position="136"/>
    </location>
</feature>
<feature type="compositionally biased region" description="Polar residues" evidence="2">
    <location>
        <begin position="31"/>
        <end position="53"/>
    </location>
</feature>
<dbReference type="RefSeq" id="XP_044545778.1">
    <property type="nucleotide sequence ID" value="XM_044698200.1"/>
</dbReference>
<dbReference type="Pfam" id="PF13540">
    <property type="entry name" value="RCC1_2"/>
    <property type="match status" value="1"/>
</dbReference>
<dbReference type="Gene3D" id="2.130.10.30">
    <property type="entry name" value="Regulator of chromosome condensation 1/beta-lactamase-inhibitor protein II"/>
    <property type="match status" value="1"/>
</dbReference>
<reference evidence="3 4" key="1">
    <citation type="journal article" date="2018" name="BMC Genomics">
        <title>The genome of Naegleria lovaniensis, the basis for a comparative approach to unravel pathogenicity factors of the human pathogenic amoeba N. fowleri.</title>
        <authorList>
            <person name="Liechti N."/>
            <person name="Schurch N."/>
            <person name="Bruggmann R."/>
            <person name="Wittwer M."/>
        </authorList>
    </citation>
    <scope>NUCLEOTIDE SEQUENCE [LARGE SCALE GENOMIC DNA]</scope>
    <source>
        <strain evidence="3 4">ATCC 30569</strain>
    </source>
</reference>
<dbReference type="EMBL" id="PYSW02000032">
    <property type="protein sequence ID" value="KAG2378516.1"/>
    <property type="molecule type" value="Genomic_DNA"/>
</dbReference>
<feature type="repeat" description="RCC1" evidence="1">
    <location>
        <begin position="222"/>
        <end position="279"/>
    </location>
</feature>
<gene>
    <name evidence="3" type="ORF">C9374_008155</name>
</gene>
<proteinExistence type="predicted"/>
<evidence type="ECO:0000256" key="2">
    <source>
        <dbReference type="SAM" id="MobiDB-lite"/>
    </source>
</evidence>
<evidence type="ECO:0000313" key="3">
    <source>
        <dbReference type="EMBL" id="KAG2378516.1"/>
    </source>
</evidence>
<dbReference type="InterPro" id="IPR009091">
    <property type="entry name" value="RCC1/BLIP-II"/>
</dbReference>
<feature type="compositionally biased region" description="Low complexity" evidence="2">
    <location>
        <begin position="8"/>
        <end position="18"/>
    </location>
</feature>
<dbReference type="GeneID" id="68100609"/>
<evidence type="ECO:0000256" key="1">
    <source>
        <dbReference type="PROSITE-ProRule" id="PRU00235"/>
    </source>
</evidence>
<accession>A0AA88GL43</accession>
<feature type="compositionally biased region" description="Basic and acidic residues" evidence="2">
    <location>
        <begin position="70"/>
        <end position="84"/>
    </location>
</feature>